<accession>A0A7W9X2N7</accession>
<dbReference type="Gene3D" id="2.160.20.120">
    <property type="match status" value="1"/>
</dbReference>
<dbReference type="PANTHER" id="PTHR39200:SF1">
    <property type="entry name" value="AUTO-TRANSPORTER ADHESIN HEAD GIN DOMAIN-CONTAINING PROTEIN-RELATED"/>
    <property type="match status" value="1"/>
</dbReference>
<evidence type="ECO:0000313" key="4">
    <source>
        <dbReference type="Proteomes" id="UP000540787"/>
    </source>
</evidence>
<reference evidence="3 4" key="1">
    <citation type="submission" date="2020-08" db="EMBL/GenBank/DDBJ databases">
        <title>The Agave Microbiome: Exploring the role of microbial communities in plant adaptations to desert environments.</title>
        <authorList>
            <person name="Partida-Martinez L.P."/>
        </authorList>
    </citation>
    <scope>NUCLEOTIDE SEQUENCE [LARGE SCALE GENOMIC DNA]</scope>
    <source>
        <strain evidence="3 4">AT3.2</strain>
    </source>
</reference>
<name>A0A7W9X2N7_9BURK</name>
<feature type="chain" id="PRO_5030718987" description="Putative auto-transporter adhesin head GIN domain-containing protein" evidence="1">
    <location>
        <begin position="19"/>
        <end position="291"/>
    </location>
</feature>
<evidence type="ECO:0000259" key="2">
    <source>
        <dbReference type="Pfam" id="PF10988"/>
    </source>
</evidence>
<dbReference type="RefSeq" id="WP_183556003.1">
    <property type="nucleotide sequence ID" value="NZ_JACHBX010000004.1"/>
</dbReference>
<dbReference type="InterPro" id="IPR021255">
    <property type="entry name" value="DUF2807"/>
</dbReference>
<dbReference type="Pfam" id="PF10988">
    <property type="entry name" value="DUF2807"/>
    <property type="match status" value="1"/>
</dbReference>
<proteinExistence type="predicted"/>
<dbReference type="Proteomes" id="UP000540787">
    <property type="component" value="Unassembled WGS sequence"/>
</dbReference>
<keyword evidence="1" id="KW-0732">Signal</keyword>
<gene>
    <name evidence="3" type="ORF">HD842_003487</name>
</gene>
<dbReference type="AlphaFoldDB" id="A0A7W9X2N7"/>
<feature type="signal peptide" evidence="1">
    <location>
        <begin position="1"/>
        <end position="18"/>
    </location>
</feature>
<protein>
    <recommendedName>
        <fullName evidence="2">Putative auto-transporter adhesin head GIN domain-containing protein</fullName>
    </recommendedName>
</protein>
<evidence type="ECO:0000256" key="1">
    <source>
        <dbReference type="SAM" id="SignalP"/>
    </source>
</evidence>
<dbReference type="PANTHER" id="PTHR39200">
    <property type="entry name" value="HYPOTHETICAL EXPORTED PROTEIN"/>
    <property type="match status" value="1"/>
</dbReference>
<evidence type="ECO:0000313" key="3">
    <source>
        <dbReference type="EMBL" id="MBB6135320.1"/>
    </source>
</evidence>
<organism evidence="3 4">
    <name type="scientific">Massilia aurea</name>
    <dbReference type="NCBI Taxonomy" id="373040"/>
    <lineage>
        <taxon>Bacteria</taxon>
        <taxon>Pseudomonadati</taxon>
        <taxon>Pseudomonadota</taxon>
        <taxon>Betaproteobacteria</taxon>
        <taxon>Burkholderiales</taxon>
        <taxon>Oxalobacteraceae</taxon>
        <taxon>Telluria group</taxon>
        <taxon>Massilia</taxon>
    </lineage>
</organism>
<comment type="caution">
    <text evidence="3">The sequence shown here is derived from an EMBL/GenBank/DDBJ whole genome shotgun (WGS) entry which is preliminary data.</text>
</comment>
<keyword evidence="4" id="KW-1185">Reference proteome</keyword>
<feature type="domain" description="Putative auto-transporter adhesin head GIN" evidence="2">
    <location>
        <begin position="62"/>
        <end position="199"/>
    </location>
</feature>
<sequence>MRTSIALAAALAALSALAGCAIIVAPQDGSDMRVHTSWSSGTTEGNGVAARDARAIAALPALDVSGALPVDVRVGPVASLVVEADSNLLPLIRTETQGDTLRIWSEQNLRSKTPLRIIYTTPRLTEVRASGATRVDVSGLNGAPLDVRKSGSASVTLAGTAGNLHARASGSGLLDAARLTSNSIDVTLSGSSRMRVGPVNGEVARMELSGSSSLEASGAVRSLNARVSGSASADLAGLTTQDADLGASGGSSIRATVRQSLFARTSGSGGIRVYGQPAQRSMTGERIHLLD</sequence>
<dbReference type="EMBL" id="JACHBX010000004">
    <property type="protein sequence ID" value="MBB6135320.1"/>
    <property type="molecule type" value="Genomic_DNA"/>
</dbReference>
<dbReference type="PROSITE" id="PS51257">
    <property type="entry name" value="PROKAR_LIPOPROTEIN"/>
    <property type="match status" value="1"/>
</dbReference>